<organism evidence="2 3">
    <name type="scientific">Argiope bruennichi</name>
    <name type="common">Wasp spider</name>
    <name type="synonym">Aranea bruennichi</name>
    <dbReference type="NCBI Taxonomy" id="94029"/>
    <lineage>
        <taxon>Eukaryota</taxon>
        <taxon>Metazoa</taxon>
        <taxon>Ecdysozoa</taxon>
        <taxon>Arthropoda</taxon>
        <taxon>Chelicerata</taxon>
        <taxon>Arachnida</taxon>
        <taxon>Araneae</taxon>
        <taxon>Araneomorphae</taxon>
        <taxon>Entelegynae</taxon>
        <taxon>Araneoidea</taxon>
        <taxon>Araneidae</taxon>
        <taxon>Argiope</taxon>
    </lineage>
</organism>
<name>A0A8T0EFW4_ARGBR</name>
<evidence type="ECO:0000313" key="3">
    <source>
        <dbReference type="Proteomes" id="UP000807504"/>
    </source>
</evidence>
<comment type="caution">
    <text evidence="2">The sequence shown here is derived from an EMBL/GenBank/DDBJ whole genome shotgun (WGS) entry which is preliminary data.</text>
</comment>
<dbReference type="PANTHER" id="PTHR14324:SF3">
    <property type="entry name" value="CONDENSIN-2 COMPLEX SUBUNIT H2"/>
    <property type="match status" value="1"/>
</dbReference>
<proteinExistence type="predicted"/>
<dbReference type="AlphaFoldDB" id="A0A8T0EFW4"/>
<dbReference type="InterPro" id="IPR031739">
    <property type="entry name" value="Ncaph2"/>
</dbReference>
<dbReference type="PANTHER" id="PTHR14324">
    <property type="entry name" value="CONDENSIN-2 COMPLEX SUBUNIT H2"/>
    <property type="match status" value="1"/>
</dbReference>
<dbReference type="InterPro" id="IPR031737">
    <property type="entry name" value="CNDH2_C"/>
</dbReference>
<dbReference type="GO" id="GO:0003682">
    <property type="term" value="F:chromatin binding"/>
    <property type="evidence" value="ECO:0007669"/>
    <property type="project" value="TreeGrafter"/>
</dbReference>
<evidence type="ECO:0000313" key="2">
    <source>
        <dbReference type="EMBL" id="KAF8770845.1"/>
    </source>
</evidence>
<dbReference type="EMBL" id="JABXBU010002228">
    <property type="protein sequence ID" value="KAF8770845.1"/>
    <property type="molecule type" value="Genomic_DNA"/>
</dbReference>
<gene>
    <name evidence="2" type="ORF">HNY73_018329</name>
</gene>
<keyword evidence="3" id="KW-1185">Reference proteome</keyword>
<accession>A0A8T0EFW4</accession>
<feature type="domain" description="Condensin-2 complex subunit H2 C-terminal" evidence="1">
    <location>
        <begin position="120"/>
        <end position="226"/>
    </location>
</feature>
<evidence type="ECO:0000259" key="1">
    <source>
        <dbReference type="Pfam" id="PF16858"/>
    </source>
</evidence>
<dbReference type="GO" id="GO:0051306">
    <property type="term" value="P:mitotic sister chromatid separation"/>
    <property type="evidence" value="ECO:0007669"/>
    <property type="project" value="TreeGrafter"/>
</dbReference>
<reference evidence="2" key="1">
    <citation type="journal article" date="2020" name="bioRxiv">
        <title>Chromosome-level reference genome of the European wasp spider Argiope bruennichi: a resource for studies on range expansion and evolutionary adaptation.</title>
        <authorList>
            <person name="Sheffer M.M."/>
            <person name="Hoppe A."/>
            <person name="Krehenwinkel H."/>
            <person name="Uhl G."/>
            <person name="Kuss A.W."/>
            <person name="Jensen L."/>
            <person name="Jensen C."/>
            <person name="Gillespie R.G."/>
            <person name="Hoff K.J."/>
            <person name="Prost S."/>
        </authorList>
    </citation>
    <scope>NUCLEOTIDE SEQUENCE</scope>
</reference>
<dbReference type="GO" id="GO:0000796">
    <property type="term" value="C:condensin complex"/>
    <property type="evidence" value="ECO:0007669"/>
    <property type="project" value="TreeGrafter"/>
</dbReference>
<sequence>MDRKYPKSSSPHSFEVRAFQNHNDLFNKFRSLQASLSNINQRRKEKGNAAALEENDDIDEEVDIEGVESNLDDPVANEDVISKPLEARDIVIENNPGLLPMPVYENENPLAEDEPIFPDDDISQRIHAWEGTMKPFLEGLNKREEFDINLYGSRILNAFEDSNRKQTITFRNFCKGKEKWEIHRYFMALLPLVNIGNVSIEAEQLGDGEEDILVTLLSRKMHHKELEEFGHNEGEHS</sequence>
<dbReference type="GO" id="GO:0005634">
    <property type="term" value="C:nucleus"/>
    <property type="evidence" value="ECO:0007669"/>
    <property type="project" value="TreeGrafter"/>
</dbReference>
<dbReference type="Proteomes" id="UP000807504">
    <property type="component" value="Unassembled WGS sequence"/>
</dbReference>
<reference evidence="2" key="2">
    <citation type="submission" date="2020-06" db="EMBL/GenBank/DDBJ databases">
        <authorList>
            <person name="Sheffer M."/>
        </authorList>
    </citation>
    <scope>NUCLEOTIDE SEQUENCE</scope>
</reference>
<dbReference type="Pfam" id="PF16858">
    <property type="entry name" value="CNDH2_C"/>
    <property type="match status" value="1"/>
</dbReference>
<dbReference type="GO" id="GO:0010032">
    <property type="term" value="P:meiotic chromosome condensation"/>
    <property type="evidence" value="ECO:0007669"/>
    <property type="project" value="TreeGrafter"/>
</dbReference>
<protein>
    <submittedName>
        <fullName evidence="2">Condensin-2 complex subunit H2 like protein</fullName>
    </submittedName>
</protein>